<dbReference type="Proteomes" id="UP000800092">
    <property type="component" value="Unassembled WGS sequence"/>
</dbReference>
<proteinExistence type="predicted"/>
<protein>
    <submittedName>
        <fullName evidence="2">Uncharacterized protein</fullName>
    </submittedName>
</protein>
<reference evidence="2" key="1">
    <citation type="journal article" date="2020" name="Stud. Mycol.">
        <title>101 Dothideomycetes genomes: a test case for predicting lifestyles and emergence of pathogens.</title>
        <authorList>
            <person name="Haridas S."/>
            <person name="Albert R."/>
            <person name="Binder M."/>
            <person name="Bloem J."/>
            <person name="Labutti K."/>
            <person name="Salamov A."/>
            <person name="Andreopoulos B."/>
            <person name="Baker S."/>
            <person name="Barry K."/>
            <person name="Bills G."/>
            <person name="Bluhm B."/>
            <person name="Cannon C."/>
            <person name="Castanera R."/>
            <person name="Culley D."/>
            <person name="Daum C."/>
            <person name="Ezra D."/>
            <person name="Gonzalez J."/>
            <person name="Henrissat B."/>
            <person name="Kuo A."/>
            <person name="Liang C."/>
            <person name="Lipzen A."/>
            <person name="Lutzoni F."/>
            <person name="Magnuson J."/>
            <person name="Mondo S."/>
            <person name="Nolan M."/>
            <person name="Ohm R."/>
            <person name="Pangilinan J."/>
            <person name="Park H.-J."/>
            <person name="Ramirez L."/>
            <person name="Alfaro M."/>
            <person name="Sun H."/>
            <person name="Tritt A."/>
            <person name="Yoshinaga Y."/>
            <person name="Zwiers L.-H."/>
            <person name="Turgeon B."/>
            <person name="Goodwin S."/>
            <person name="Spatafora J."/>
            <person name="Crous P."/>
            <person name="Grigoriev I."/>
        </authorList>
    </citation>
    <scope>NUCLEOTIDE SEQUENCE</scope>
    <source>
        <strain evidence="2">Tuck. ex Michener</strain>
    </source>
</reference>
<feature type="region of interest" description="Disordered" evidence="1">
    <location>
        <begin position="1"/>
        <end position="20"/>
    </location>
</feature>
<dbReference type="EMBL" id="ML991900">
    <property type="protein sequence ID" value="KAF2228678.1"/>
    <property type="molecule type" value="Genomic_DNA"/>
</dbReference>
<gene>
    <name evidence="2" type="ORF">EV356DRAFT_537887</name>
</gene>
<name>A0A6A6GSY1_VIRVR</name>
<organism evidence="2 3">
    <name type="scientific">Viridothelium virens</name>
    <name type="common">Speckled blister lichen</name>
    <name type="synonym">Trypethelium virens</name>
    <dbReference type="NCBI Taxonomy" id="1048519"/>
    <lineage>
        <taxon>Eukaryota</taxon>
        <taxon>Fungi</taxon>
        <taxon>Dikarya</taxon>
        <taxon>Ascomycota</taxon>
        <taxon>Pezizomycotina</taxon>
        <taxon>Dothideomycetes</taxon>
        <taxon>Dothideomycetes incertae sedis</taxon>
        <taxon>Trypetheliales</taxon>
        <taxon>Trypetheliaceae</taxon>
        <taxon>Viridothelium</taxon>
    </lineage>
</organism>
<evidence type="ECO:0000256" key="1">
    <source>
        <dbReference type="SAM" id="MobiDB-lite"/>
    </source>
</evidence>
<evidence type="ECO:0000313" key="2">
    <source>
        <dbReference type="EMBL" id="KAF2228678.1"/>
    </source>
</evidence>
<accession>A0A6A6GSY1</accession>
<sequence length="162" mass="17722">MKPRSLIPSPSDRRSGVAIKPRSPIFSRLAPIDNTGEVPFEGSITAKIPLRPALRVMPESPPLPKTRHGTALTANIGEVPFEGYITAKTPLRQARRVMPRNPSLPKSRLASADNTGEVPGRVSITVKTPSSKFLRPLHRVTAKDPPLSAQRWDTFATNFGRT</sequence>
<dbReference type="AlphaFoldDB" id="A0A6A6GSY1"/>
<evidence type="ECO:0000313" key="3">
    <source>
        <dbReference type="Proteomes" id="UP000800092"/>
    </source>
</evidence>
<keyword evidence="3" id="KW-1185">Reference proteome</keyword>
<feature type="region of interest" description="Disordered" evidence="1">
    <location>
        <begin position="97"/>
        <end position="124"/>
    </location>
</feature>